<dbReference type="Gene3D" id="3.40.718.10">
    <property type="entry name" value="Isopropylmalate Dehydrogenase"/>
    <property type="match status" value="1"/>
</dbReference>
<dbReference type="EC" id="2.3.1.8" evidence="5"/>
<comment type="similarity">
    <text evidence="1">Belongs to the phosphate acetyltransferase and butyryltransferase family.</text>
</comment>
<dbReference type="InterPro" id="IPR002505">
    <property type="entry name" value="PTA_PTB"/>
</dbReference>
<feature type="domain" description="Phosphate acetyl/butaryl transferase" evidence="4">
    <location>
        <begin position="86"/>
        <end position="305"/>
    </location>
</feature>
<protein>
    <submittedName>
        <fullName evidence="5">Phosphate acetyltransferase</fullName>
        <ecNumber evidence="5">2.3.1.8</ecNumber>
    </submittedName>
</protein>
<dbReference type="PANTHER" id="PTHR43356:SF2">
    <property type="entry name" value="PHOSPHATE ACETYLTRANSFERASE"/>
    <property type="match status" value="1"/>
</dbReference>
<evidence type="ECO:0000256" key="1">
    <source>
        <dbReference type="ARBA" id="ARBA00005656"/>
    </source>
</evidence>
<evidence type="ECO:0000313" key="6">
    <source>
        <dbReference type="Proteomes" id="UP001162834"/>
    </source>
</evidence>
<dbReference type="PIRSF" id="PIRSF000428">
    <property type="entry name" value="P_Ac_trans"/>
    <property type="match status" value="1"/>
</dbReference>
<dbReference type="RefSeq" id="WP_259315830.1">
    <property type="nucleotide sequence ID" value="NZ_CP087164.1"/>
</dbReference>
<evidence type="ECO:0000259" key="4">
    <source>
        <dbReference type="Pfam" id="PF01515"/>
    </source>
</evidence>
<dbReference type="KEGG" id="sbae:DSM104329_02553"/>
<proteinExistence type="inferred from homology"/>
<dbReference type="PANTHER" id="PTHR43356">
    <property type="entry name" value="PHOSPHATE ACETYLTRANSFERASE"/>
    <property type="match status" value="1"/>
</dbReference>
<dbReference type="AlphaFoldDB" id="A0A9E6XXG0"/>
<evidence type="ECO:0000313" key="5">
    <source>
        <dbReference type="EMBL" id="UGS36153.1"/>
    </source>
</evidence>
<organism evidence="5 6">
    <name type="scientific">Capillimicrobium parvum</name>
    <dbReference type="NCBI Taxonomy" id="2884022"/>
    <lineage>
        <taxon>Bacteria</taxon>
        <taxon>Bacillati</taxon>
        <taxon>Actinomycetota</taxon>
        <taxon>Thermoleophilia</taxon>
        <taxon>Solirubrobacterales</taxon>
        <taxon>Capillimicrobiaceae</taxon>
        <taxon>Capillimicrobium</taxon>
    </lineage>
</organism>
<evidence type="ECO:0000256" key="2">
    <source>
        <dbReference type="ARBA" id="ARBA00022679"/>
    </source>
</evidence>
<reference evidence="5" key="1">
    <citation type="journal article" date="2022" name="Int. J. Syst. Evol. Microbiol.">
        <title>Pseudomonas aegrilactucae sp. nov. and Pseudomonas morbosilactucae sp. nov., pathogens causing bacterial rot of lettuce in Japan.</title>
        <authorList>
            <person name="Sawada H."/>
            <person name="Fujikawa T."/>
            <person name="Satou M."/>
        </authorList>
    </citation>
    <scope>NUCLEOTIDE SEQUENCE</scope>
    <source>
        <strain evidence="5">0166_1</strain>
    </source>
</reference>
<keyword evidence="3 5" id="KW-0012">Acyltransferase</keyword>
<dbReference type="EMBL" id="CP087164">
    <property type="protein sequence ID" value="UGS36153.1"/>
    <property type="molecule type" value="Genomic_DNA"/>
</dbReference>
<gene>
    <name evidence="5" type="primary">pta</name>
    <name evidence="5" type="ORF">DSM104329_02553</name>
</gene>
<sequence>MSSPRSEAPAGTAPRDLAALRALAVGRPPARLAVVCADDGVALEAVAIAVELGIVAPVLFGDPAAIEAKAPAALLDPCELVAAGSAQDAARLASRAAGAGDVDVLMKGALRTDQLLRAALSADAGLRTGRRLSDVAFYDDRVQGAPRLVGVTDGGLSIAPTLADKRDIVRNAAAVLHRLGFARPRIAIMSATEAVTDAMPSTLDARTLTEEGARGEFGDCDVYGPLALDNALSPAAAAAKGIDHPVAGHADCLVAASIEAGNHLGKAAKYLAGSVLGHVIAGARVPILIPSRVESAEDKLTSICLGVICSADD</sequence>
<dbReference type="Pfam" id="PF01515">
    <property type="entry name" value="PTA_PTB"/>
    <property type="match status" value="1"/>
</dbReference>
<keyword evidence="6" id="KW-1185">Reference proteome</keyword>
<dbReference type="InterPro" id="IPR050500">
    <property type="entry name" value="Phos_Acetyltrans/Butyryltrans"/>
</dbReference>
<dbReference type="SUPFAM" id="SSF53659">
    <property type="entry name" value="Isocitrate/Isopropylmalate dehydrogenase-like"/>
    <property type="match status" value="1"/>
</dbReference>
<accession>A0A9E6XXG0</accession>
<name>A0A9E6XXG0_9ACTN</name>
<dbReference type="GO" id="GO:0008959">
    <property type="term" value="F:phosphate acetyltransferase activity"/>
    <property type="evidence" value="ECO:0007669"/>
    <property type="project" value="UniProtKB-EC"/>
</dbReference>
<evidence type="ECO:0000256" key="3">
    <source>
        <dbReference type="ARBA" id="ARBA00023315"/>
    </source>
</evidence>
<keyword evidence="2 5" id="KW-0808">Transferase</keyword>
<dbReference type="Proteomes" id="UP001162834">
    <property type="component" value="Chromosome"/>
</dbReference>
<dbReference type="InterPro" id="IPR012147">
    <property type="entry name" value="P_Ac_Bu_trans"/>
</dbReference>